<keyword evidence="1" id="KW-1185">Reference proteome</keyword>
<organism evidence="1 2">
    <name type="scientific">Galendromus occidentalis</name>
    <name type="common">western predatory mite</name>
    <dbReference type="NCBI Taxonomy" id="34638"/>
    <lineage>
        <taxon>Eukaryota</taxon>
        <taxon>Metazoa</taxon>
        <taxon>Ecdysozoa</taxon>
        <taxon>Arthropoda</taxon>
        <taxon>Chelicerata</taxon>
        <taxon>Arachnida</taxon>
        <taxon>Acari</taxon>
        <taxon>Parasitiformes</taxon>
        <taxon>Mesostigmata</taxon>
        <taxon>Gamasina</taxon>
        <taxon>Phytoseioidea</taxon>
        <taxon>Phytoseiidae</taxon>
        <taxon>Typhlodrominae</taxon>
        <taxon>Galendromus</taxon>
    </lineage>
</organism>
<reference evidence="2" key="1">
    <citation type="submission" date="2025-08" db="UniProtKB">
        <authorList>
            <consortium name="RefSeq"/>
        </authorList>
    </citation>
    <scope>IDENTIFICATION</scope>
</reference>
<dbReference type="KEGG" id="goe:114828297"/>
<evidence type="ECO:0000313" key="2">
    <source>
        <dbReference type="RefSeq" id="XP_028967705.1"/>
    </source>
</evidence>
<protein>
    <submittedName>
        <fullName evidence="2">Uncharacterized protein LOC114828297</fullName>
    </submittedName>
</protein>
<accession>A0AAJ7SGM1</accession>
<name>A0AAJ7SGM1_9ACAR</name>
<dbReference type="GeneID" id="114828297"/>
<dbReference type="RefSeq" id="XP_028967705.1">
    <property type="nucleotide sequence ID" value="XM_029111872.1"/>
</dbReference>
<proteinExistence type="predicted"/>
<dbReference type="Proteomes" id="UP000694867">
    <property type="component" value="Unplaced"/>
</dbReference>
<gene>
    <name evidence="2" type="primary">LOC114828297</name>
</gene>
<dbReference type="AlphaFoldDB" id="A0AAJ7SGM1"/>
<sequence>MTNAERKNMLEGDHELQGSVTSFSLLESMSQTRYLIELVYATETVGSRLKSTIPERSDDGTSADTVMSVEVANKYVDDVLNRVAASLKQQGPYQYKYLIRSTYDDWFELDQVKLSQTHFLKRSGDVALFLEENPKRVLASLKLSQIEMKGKRLSTSDNELYCRLKEARVNITLLSDTKIIRGGNMRIKTGEVSVHYLLHAMEVLEFLKLTFRKYVDVFVRERLFKTLFHYVPQVAKGFGTQTDKKR</sequence>
<evidence type="ECO:0000313" key="1">
    <source>
        <dbReference type="Proteomes" id="UP000694867"/>
    </source>
</evidence>